<organism evidence="2">
    <name type="scientific">marine sediment metagenome</name>
    <dbReference type="NCBI Taxonomy" id="412755"/>
    <lineage>
        <taxon>unclassified sequences</taxon>
        <taxon>metagenomes</taxon>
        <taxon>ecological metagenomes</taxon>
    </lineage>
</organism>
<dbReference type="AlphaFoldDB" id="X0VRB8"/>
<gene>
    <name evidence="2" type="ORF">S01H1_56722</name>
</gene>
<evidence type="ECO:0000313" key="2">
    <source>
        <dbReference type="EMBL" id="GAG20785.1"/>
    </source>
</evidence>
<reference evidence="2" key="1">
    <citation type="journal article" date="2014" name="Front. Microbiol.">
        <title>High frequency of phylogenetically diverse reductive dehalogenase-homologous genes in deep subseafloor sedimentary metagenomes.</title>
        <authorList>
            <person name="Kawai M."/>
            <person name="Futagami T."/>
            <person name="Toyoda A."/>
            <person name="Takaki Y."/>
            <person name="Nishi S."/>
            <person name="Hori S."/>
            <person name="Arai W."/>
            <person name="Tsubouchi T."/>
            <person name="Morono Y."/>
            <person name="Uchiyama I."/>
            <person name="Ito T."/>
            <person name="Fujiyama A."/>
            <person name="Inagaki F."/>
            <person name="Takami H."/>
        </authorList>
    </citation>
    <scope>NUCLEOTIDE SEQUENCE</scope>
    <source>
        <strain evidence="2">Expedition CK06-06</strain>
    </source>
</reference>
<evidence type="ECO:0008006" key="3">
    <source>
        <dbReference type="Google" id="ProtNLM"/>
    </source>
</evidence>
<proteinExistence type="predicted"/>
<name>X0VRB8_9ZZZZ</name>
<dbReference type="PANTHER" id="PTHR46580:SF2">
    <property type="entry name" value="MAM DOMAIN-CONTAINING PROTEIN"/>
    <property type="match status" value="1"/>
</dbReference>
<keyword evidence="1" id="KW-0732">Signal</keyword>
<sequence length="257" mass="27710">FSDLIVANAGSDMISVFLGIGDGSLAAKVDYPTGQNPISVTIMDLNGDKISDLAVANSQSNFISVLIGIGNGTFTAREDYQTGPLPTVITSADMDLDGDIDLIVANDSTVGVFLNFDTFSARLMMNASVEQSDTISLDYRIDKLDSTSVNILVEYTTEAGSPWALPTLIGNVIDIDSDKYQGTLLWDSFNDLPGLDIFTIQLRITPYDADSTGRSYTTKVFHIDNNRVPLVSLGQVEGEQRGDIAIPYQLTDAENDS</sequence>
<feature type="non-terminal residue" evidence="2">
    <location>
        <position position="257"/>
    </location>
</feature>
<dbReference type="Pfam" id="PF13517">
    <property type="entry name" value="FG-GAP_3"/>
    <property type="match status" value="1"/>
</dbReference>
<feature type="non-terminal residue" evidence="2">
    <location>
        <position position="1"/>
    </location>
</feature>
<dbReference type="InterPro" id="IPR028994">
    <property type="entry name" value="Integrin_alpha_N"/>
</dbReference>
<evidence type="ECO:0000256" key="1">
    <source>
        <dbReference type="ARBA" id="ARBA00022729"/>
    </source>
</evidence>
<dbReference type="InterPro" id="IPR013517">
    <property type="entry name" value="FG-GAP"/>
</dbReference>
<accession>X0VRB8</accession>
<comment type="caution">
    <text evidence="2">The sequence shown here is derived from an EMBL/GenBank/DDBJ whole genome shotgun (WGS) entry which is preliminary data.</text>
</comment>
<dbReference type="EMBL" id="BARS01036951">
    <property type="protein sequence ID" value="GAG20785.1"/>
    <property type="molecule type" value="Genomic_DNA"/>
</dbReference>
<dbReference type="PANTHER" id="PTHR46580">
    <property type="entry name" value="SENSOR KINASE-RELATED"/>
    <property type="match status" value="1"/>
</dbReference>
<dbReference type="Gene3D" id="2.30.30.100">
    <property type="match status" value="2"/>
</dbReference>
<dbReference type="SUPFAM" id="SSF69318">
    <property type="entry name" value="Integrin alpha N-terminal domain"/>
    <property type="match status" value="1"/>
</dbReference>
<protein>
    <recommendedName>
        <fullName evidence="3">VCBS repeat-containing protein</fullName>
    </recommendedName>
</protein>